<dbReference type="EMBL" id="KV441402">
    <property type="protein sequence ID" value="OAF56775.1"/>
    <property type="molecule type" value="Genomic_DNA"/>
</dbReference>
<evidence type="ECO:0000259" key="2">
    <source>
        <dbReference type="Pfam" id="PF01300"/>
    </source>
</evidence>
<proteinExistence type="predicted"/>
<protein>
    <recommendedName>
        <fullName evidence="1">Threonylcarbamoyl-AMP synthase</fullName>
    </recommendedName>
</protein>
<dbReference type="SUPFAM" id="SSF55821">
    <property type="entry name" value="YrdC/RibB"/>
    <property type="match status" value="1"/>
</dbReference>
<dbReference type="AlphaFoldDB" id="A0A177A3D2"/>
<dbReference type="Gene3D" id="3.90.870.10">
    <property type="entry name" value="DHBP synthase"/>
    <property type="match status" value="1"/>
</dbReference>
<reference evidence="3" key="1">
    <citation type="submission" date="2016-03" db="EMBL/GenBank/DDBJ databases">
        <title>Updated assembly of Pseudogymnoascus destructans, the fungus causing white-nose syndrome of bats.</title>
        <authorList>
            <person name="Palmer J.M."/>
            <person name="Drees K.P."/>
            <person name="Foster J.T."/>
            <person name="Lindner D.L."/>
        </authorList>
    </citation>
    <scope>NUCLEOTIDE SEQUENCE [LARGE SCALE GENOMIC DNA]</scope>
    <source>
        <strain evidence="3">20631-21</strain>
    </source>
</reference>
<dbReference type="InterPro" id="IPR006070">
    <property type="entry name" value="Sua5-like_dom"/>
</dbReference>
<dbReference type="Pfam" id="PF01300">
    <property type="entry name" value="Sua5_yciO_yrdC"/>
    <property type="match status" value="1"/>
</dbReference>
<evidence type="ECO:0000313" key="3">
    <source>
        <dbReference type="EMBL" id="OAF56775.1"/>
    </source>
</evidence>
<dbReference type="OrthoDB" id="4664297at2759"/>
<dbReference type="GeneID" id="36290131"/>
<dbReference type="InterPro" id="IPR017945">
    <property type="entry name" value="DHBP_synth_RibB-like_a/b_dom"/>
</dbReference>
<dbReference type="GO" id="GO:0003725">
    <property type="term" value="F:double-stranded RNA binding"/>
    <property type="evidence" value="ECO:0007669"/>
    <property type="project" value="InterPro"/>
</dbReference>
<accession>A0A177A3D2</accession>
<sequence length="105" mass="11417">MATSAETIERAFAAKATLMVYMGHTNCIGHSISWTRNETLSKITKDGTTAMFISSSPLLKEICRLNYELGQIMVGSSANLSGGGQKFRVEDIEDEVKEAADLIVD</sequence>
<evidence type="ECO:0000256" key="1">
    <source>
        <dbReference type="ARBA" id="ARBA00015492"/>
    </source>
</evidence>
<name>A0A177A3D2_9PEZI</name>
<feature type="domain" description="YrdC-like" evidence="2">
    <location>
        <begin position="43"/>
        <end position="105"/>
    </location>
</feature>
<gene>
    <name evidence="3" type="ORF">VC83_07081</name>
</gene>
<dbReference type="Proteomes" id="UP000077154">
    <property type="component" value="Unassembled WGS sequence"/>
</dbReference>
<dbReference type="RefSeq" id="XP_024322067.1">
    <property type="nucleotide sequence ID" value="XM_024470660.1"/>
</dbReference>
<organism evidence="3">
    <name type="scientific">Pseudogymnoascus destructans</name>
    <dbReference type="NCBI Taxonomy" id="655981"/>
    <lineage>
        <taxon>Eukaryota</taxon>
        <taxon>Fungi</taxon>
        <taxon>Dikarya</taxon>
        <taxon>Ascomycota</taxon>
        <taxon>Pezizomycotina</taxon>
        <taxon>Leotiomycetes</taxon>
        <taxon>Thelebolales</taxon>
        <taxon>Thelebolaceae</taxon>
        <taxon>Pseudogymnoascus</taxon>
    </lineage>
</organism>